<dbReference type="GO" id="GO:0016787">
    <property type="term" value="F:hydrolase activity"/>
    <property type="evidence" value="ECO:0007669"/>
    <property type="project" value="UniProtKB-KW"/>
</dbReference>
<dbReference type="PROSITE" id="PS00893">
    <property type="entry name" value="NUDIX_BOX"/>
    <property type="match status" value="1"/>
</dbReference>
<dbReference type="Pfam" id="PF00293">
    <property type="entry name" value="NUDIX"/>
    <property type="match status" value="1"/>
</dbReference>
<name>A0A4Z1CUG1_9ACTN</name>
<proteinExistence type="predicted"/>
<dbReference type="Proteomes" id="UP000298159">
    <property type="component" value="Unassembled WGS sequence"/>
</dbReference>
<evidence type="ECO:0000313" key="5">
    <source>
        <dbReference type="EMBL" id="TGN72253.1"/>
    </source>
</evidence>
<dbReference type="GeneID" id="95451890"/>
<accession>A0A4Z1CUG1</accession>
<keyword evidence="2" id="KW-0378">Hydrolase</keyword>
<dbReference type="InterPro" id="IPR015797">
    <property type="entry name" value="NUDIX_hydrolase-like_dom_sf"/>
</dbReference>
<dbReference type="InterPro" id="IPR020084">
    <property type="entry name" value="NUDIX_hydrolase_CS"/>
</dbReference>
<evidence type="ECO:0000256" key="2">
    <source>
        <dbReference type="ARBA" id="ARBA00022801"/>
    </source>
</evidence>
<evidence type="ECO:0000256" key="1">
    <source>
        <dbReference type="ARBA" id="ARBA00001946"/>
    </source>
</evidence>
<keyword evidence="3" id="KW-0460">Magnesium</keyword>
<dbReference type="AlphaFoldDB" id="A0A4Z1CUG1"/>
<comment type="caution">
    <text evidence="5">The sequence shown here is derived from an EMBL/GenBank/DDBJ whole genome shotgun (WGS) entry which is preliminary data.</text>
</comment>
<dbReference type="RefSeq" id="WP_135788899.1">
    <property type="nucleotide sequence ID" value="NZ_SRRT01000013.1"/>
</dbReference>
<dbReference type="Gene3D" id="3.90.79.10">
    <property type="entry name" value="Nucleoside Triphosphate Pyrophosphohydrolase"/>
    <property type="match status" value="1"/>
</dbReference>
<dbReference type="SUPFAM" id="SSF55811">
    <property type="entry name" value="Nudix"/>
    <property type="match status" value="1"/>
</dbReference>
<dbReference type="PROSITE" id="PS51462">
    <property type="entry name" value="NUDIX"/>
    <property type="match status" value="1"/>
</dbReference>
<dbReference type="PANTHER" id="PTHR43046">
    <property type="entry name" value="GDP-MANNOSE MANNOSYL HYDROLASE"/>
    <property type="match status" value="1"/>
</dbReference>
<reference evidence="5 6" key="1">
    <citation type="submission" date="2019-04" db="EMBL/GenBank/DDBJ databases">
        <title>Streptomyces sp. nov. Bv016 isolated from bark of Buahinia variegata.</title>
        <authorList>
            <person name="Kanchanasin P."/>
            <person name="Tanasupawat S."/>
            <person name="Yuki M."/>
            <person name="Kudo T."/>
        </authorList>
    </citation>
    <scope>NUCLEOTIDE SEQUENCE [LARGE SCALE GENOMIC DNA]</scope>
    <source>
        <strain evidence="5 6">Bv016</strain>
    </source>
</reference>
<evidence type="ECO:0000256" key="3">
    <source>
        <dbReference type="ARBA" id="ARBA00022842"/>
    </source>
</evidence>
<evidence type="ECO:0000313" key="6">
    <source>
        <dbReference type="Proteomes" id="UP000298159"/>
    </source>
</evidence>
<keyword evidence="6" id="KW-1185">Reference proteome</keyword>
<dbReference type="PANTHER" id="PTHR43046:SF12">
    <property type="entry name" value="GDP-MANNOSE MANNOSYL HYDROLASE"/>
    <property type="match status" value="1"/>
</dbReference>
<dbReference type="InterPro" id="IPR000086">
    <property type="entry name" value="NUDIX_hydrolase_dom"/>
</dbReference>
<evidence type="ECO:0000259" key="4">
    <source>
        <dbReference type="PROSITE" id="PS51462"/>
    </source>
</evidence>
<protein>
    <submittedName>
        <fullName evidence="5">NUDIX domain-containing protein</fullName>
    </submittedName>
</protein>
<organism evidence="5 6">
    <name type="scientific">Streptomyces bauhiniae</name>
    <dbReference type="NCBI Taxonomy" id="2340725"/>
    <lineage>
        <taxon>Bacteria</taxon>
        <taxon>Bacillati</taxon>
        <taxon>Actinomycetota</taxon>
        <taxon>Actinomycetes</taxon>
        <taxon>Kitasatosporales</taxon>
        <taxon>Streptomycetaceae</taxon>
        <taxon>Streptomyces</taxon>
    </lineage>
</organism>
<gene>
    <name evidence="5" type="ORF">E5083_30430</name>
</gene>
<comment type="cofactor">
    <cofactor evidence="1">
        <name>Mg(2+)</name>
        <dbReference type="ChEBI" id="CHEBI:18420"/>
    </cofactor>
</comment>
<dbReference type="EMBL" id="SRRT01000013">
    <property type="protein sequence ID" value="TGN72253.1"/>
    <property type="molecule type" value="Genomic_DNA"/>
</dbReference>
<sequence>MSTLPLREAARAVILDADQRILLLRYDENGGFWATPGGSLEPGEDYPTAALRELGEELGAKDVLLSGEIAERRREHPVGGRRVQQIEKYFLVRASSDALDASRATQTDNIRASRWWPLDELRSTTETVYPLGLVDVVADVLTKGLPREPALLH</sequence>
<feature type="domain" description="Nudix hydrolase" evidence="4">
    <location>
        <begin position="5"/>
        <end position="139"/>
    </location>
</feature>
<dbReference type="CDD" id="cd04685">
    <property type="entry name" value="NUDIX_Hydrolase"/>
    <property type="match status" value="1"/>
</dbReference>